<dbReference type="InterPro" id="IPR046346">
    <property type="entry name" value="Aminoacid_DH-like_N_sf"/>
</dbReference>
<dbReference type="InterPro" id="IPR028971">
    <property type="entry name" value="NAD-GDH_cat"/>
</dbReference>
<evidence type="ECO:0000259" key="4">
    <source>
        <dbReference type="Pfam" id="PF21075"/>
    </source>
</evidence>
<dbReference type="PANTHER" id="PTHR43403">
    <property type="entry name" value="NAD-SPECIFIC GLUTAMATE DEHYDROGENASE"/>
    <property type="match status" value="1"/>
</dbReference>
<proteinExistence type="predicted"/>
<evidence type="ECO:0000259" key="3">
    <source>
        <dbReference type="Pfam" id="PF21074"/>
    </source>
</evidence>
<dbReference type="InterPro" id="IPR049062">
    <property type="entry name" value="NAD_Glu_DH_ACT2"/>
</dbReference>
<evidence type="ECO:0000259" key="2">
    <source>
        <dbReference type="Pfam" id="PF05088"/>
    </source>
</evidence>
<evidence type="ECO:0000259" key="6">
    <source>
        <dbReference type="Pfam" id="PF21077"/>
    </source>
</evidence>
<feature type="domain" description="NAD-glutamate dehydrogenase N-terminal ACT1" evidence="4">
    <location>
        <begin position="35"/>
        <end position="178"/>
    </location>
</feature>
<dbReference type="EMBL" id="BAABBO010000024">
    <property type="protein sequence ID" value="GAA3979408.1"/>
    <property type="molecule type" value="Genomic_DNA"/>
</dbReference>
<dbReference type="Proteomes" id="UP001501337">
    <property type="component" value="Unassembled WGS sequence"/>
</dbReference>
<dbReference type="InterPro" id="IPR049059">
    <property type="entry name" value="NAD_Glu_DH_HM1"/>
</dbReference>
<dbReference type="Pfam" id="PF21076">
    <property type="entry name" value="GDH_ACT2"/>
    <property type="match status" value="1"/>
</dbReference>
<keyword evidence="1" id="KW-0560">Oxidoreductase</keyword>
<comment type="caution">
    <text evidence="7">The sequence shown here is derived from an EMBL/GenBank/DDBJ whole genome shotgun (WGS) entry which is preliminary data.</text>
</comment>
<dbReference type="InterPro" id="IPR007780">
    <property type="entry name" value="NAD_Glu_DH_bac"/>
</dbReference>
<organism evidence="7 8">
    <name type="scientific">Allohahella marinimesophila</name>
    <dbReference type="NCBI Taxonomy" id="1054972"/>
    <lineage>
        <taxon>Bacteria</taxon>
        <taxon>Pseudomonadati</taxon>
        <taxon>Pseudomonadota</taxon>
        <taxon>Gammaproteobacteria</taxon>
        <taxon>Oceanospirillales</taxon>
        <taxon>Hahellaceae</taxon>
        <taxon>Allohahella</taxon>
    </lineage>
</organism>
<dbReference type="Pfam" id="PF21075">
    <property type="entry name" value="GDH_ACT1"/>
    <property type="match status" value="1"/>
</dbReference>
<dbReference type="InterPro" id="IPR036291">
    <property type="entry name" value="NAD(P)-bd_dom_sf"/>
</dbReference>
<dbReference type="Pfam" id="PF21078">
    <property type="entry name" value="GDH_HM3"/>
    <property type="match status" value="1"/>
</dbReference>
<dbReference type="InterPro" id="IPR049064">
    <property type="entry name" value="NAD_Glu_DH_ACT3"/>
</dbReference>
<dbReference type="Pfam" id="PF21079">
    <property type="entry name" value="GDH_HM2"/>
    <property type="match status" value="1"/>
</dbReference>
<feature type="domain" description="NAD-glutamate dehydrogenase ACT3" evidence="6">
    <location>
        <begin position="553"/>
        <end position="630"/>
    </location>
</feature>
<keyword evidence="8" id="KW-1185">Reference proteome</keyword>
<dbReference type="SUPFAM" id="SSF53223">
    <property type="entry name" value="Aminoacid dehydrogenase-like, N-terminal domain"/>
    <property type="match status" value="1"/>
</dbReference>
<dbReference type="Pfam" id="PF21073">
    <property type="entry name" value="GDH_HM1"/>
    <property type="match status" value="1"/>
</dbReference>
<reference evidence="8" key="1">
    <citation type="journal article" date="2019" name="Int. J. Syst. Evol. Microbiol.">
        <title>The Global Catalogue of Microorganisms (GCM) 10K type strain sequencing project: providing services to taxonomists for standard genome sequencing and annotation.</title>
        <authorList>
            <consortium name="The Broad Institute Genomics Platform"/>
            <consortium name="The Broad Institute Genome Sequencing Center for Infectious Disease"/>
            <person name="Wu L."/>
            <person name="Ma J."/>
        </authorList>
    </citation>
    <scope>NUCLEOTIDE SEQUENCE [LARGE SCALE GENOMIC DNA]</scope>
    <source>
        <strain evidence="8">JCM 17555</strain>
    </source>
</reference>
<protein>
    <submittedName>
        <fullName evidence="7">NAD-glutamate dehydrogenase GdhB</fullName>
    </submittedName>
</protein>
<evidence type="ECO:0000313" key="7">
    <source>
        <dbReference type="EMBL" id="GAA3979408.1"/>
    </source>
</evidence>
<feature type="domain" description="NAD-glutamate dehydrogenase catalytic" evidence="2">
    <location>
        <begin position="732"/>
        <end position="1224"/>
    </location>
</feature>
<evidence type="ECO:0000256" key="1">
    <source>
        <dbReference type="ARBA" id="ARBA00023002"/>
    </source>
</evidence>
<dbReference type="InterPro" id="IPR049056">
    <property type="entry name" value="NAD_Glu_DH_HM3"/>
</dbReference>
<dbReference type="InterPro" id="IPR048381">
    <property type="entry name" value="GDH_C"/>
</dbReference>
<gene>
    <name evidence="7" type="primary">gdhB</name>
    <name evidence="7" type="ORF">GCM10022278_39900</name>
</gene>
<feature type="domain" description="NAD-glutamate dehydrogenase ACT2" evidence="5">
    <location>
        <begin position="408"/>
        <end position="497"/>
    </location>
</feature>
<dbReference type="InterPro" id="IPR024727">
    <property type="entry name" value="NAD_Glu_DH_N_ACT1"/>
</dbReference>
<dbReference type="Pfam" id="PF05088">
    <property type="entry name" value="Bac_GDH_CD"/>
    <property type="match status" value="1"/>
</dbReference>
<dbReference type="PIRSF" id="PIRSF036761">
    <property type="entry name" value="GDH_Mll4104"/>
    <property type="match status" value="1"/>
</dbReference>
<dbReference type="Pfam" id="PF21077">
    <property type="entry name" value="GDH_ACT3"/>
    <property type="match status" value="1"/>
</dbReference>
<dbReference type="SUPFAM" id="SSF51735">
    <property type="entry name" value="NAD(P)-binding Rossmann-fold domains"/>
    <property type="match status" value="1"/>
</dbReference>
<dbReference type="InterPro" id="IPR049058">
    <property type="entry name" value="NAD_Glu_DH_HM2"/>
</dbReference>
<sequence length="1623" mass="185230">MKQVNVDNKAQFLDMLDEAFNQKLSAQQARRLSEFARLYLENLPLEEVNGRRLSDIYGAVISSWHFVQQRAKDEFKVAVFNPELEAHGWQSTHTVLGVLHQNVPFIMDSIRMCLNRLNFDIHSIQHAVLYIRRDKNGRFKELLQRSGHPDRSLAESTVYIEIDRHNDPQVLSTIRDEISTVLRHVSTAVADYEPMREHAQVLAASLREGRPGQSHEATNEAADFMGWLIADHFTFLGYDEYEFDRSKKEVMVRQVPGSALGIMKQYDERPTDTPFKKLPLKTRQHLLKPELLIFARSSRRSRIHRPAYPDYIAVQRFNEQGEVVGEQRFLGLFTSAVYRDRPQDIPVVRKKVEYVMERSGFYARDYAGKELDQILSVYPRGEMLQVDREVLFRNAMSILYIQERRKIRLFIREGVYGEFVTALVYVPRDVYNTTLRIQMSDILVEATNAEDVEFITYFSESVLARVQFILRVSPLEVRHLDCEELEAKIIAAAQSWQDGLAESLIESNGEERGNSLYHNYADGFSAAYQEAFSPRRAVPDIDHMESITAERPIAMSFYRAIEEPESTVHFKLFHAASQVPLSDVLPMFENLGLKVLGEHPFEVTSRDGDDFWIHDFALQNPLGDPIHIQKIRDNFETLFTRIWSNEAENDLFNRLALVALLDWRQIAMFRSYSRYMRQIRFGYSQNFIASTLVNHTGITSLIWELFTTRFDPFSDQSDVQRGASEERIVLDINQALEGVENLTEDRVLRRFVELIQATVRTNYFQTEGGEPKQYISLKMSPAAISEMPLPLPMFEIFVYSPRVEGVHLRGGKVARGGLRWSDRFEDYRTEVLGLVKAQQVKNSVIVPVGAKGGFVAKRLPDGDREAMQKEGIACYKTFIRGLLDLTDNLVEGNKVPPPDLVRHDPEDHYLVVAADKGTATFSDIANAIAADYNFWLGDAFASGGSQGYDHKKMGITAKGAWVSVERHFRELGLNTATEDFSVIGIGDMSGDVFGNGMLLSKHIRMLAAFNHLHIFVDPDPDPVLSFEERSRLFNLPRSNWTDYNSKLISKGGGVFLRSAKSIPISDEMKRAFDIKQDRLPPNMLISALLKAKADLLWIGGIGTYVKSSAETHIDVGDKANDGLRIDGRELRVRVIGEGGNLGMTHLGRVQYAATGGKCNTDFIDNAGGVDCSDHEVNIKILLNGIVQAGDMTPKQRNTLLAQMTDEVAALVLMNNYRQTQALSIATHESAARVEEYRRLMNYLESIGKLNRQIEFMPDDEAIRERKSENRGLFRPELCTLISYVKGHLKEVLSASDMLDDEYYMAELQSEFPASLVRKFEDQLWHHRLRKEIIATQVANDMVNLMGITFVDRLRQSTGATIPAIAQAYVISRDVFGLKQYWRAIEDLDNKVPADTQISMMLELIRLIRRSSRWFLRNRRAELKVLDNMERFSTGIGNISADFDSLLVDQQHKAFSRSKAVYEDVGVPSELAAIASGASHLYSCLGIIEAQSITEEPLETVARMFFAIGSSLDLIWFNRQINEAKPATHWQALARESFREDLDWQQRSLTVGILKTTDPERSIEQRIQQWAEKESDMVERWRLMLTELKATKDPEFPMYSVALRELLDLAQTTTHKIMPQECQL</sequence>
<evidence type="ECO:0000313" key="8">
    <source>
        <dbReference type="Proteomes" id="UP001501337"/>
    </source>
</evidence>
<name>A0ABP7QDR9_9GAMM</name>
<accession>A0ABP7QDR9</accession>
<feature type="domain" description="NAD-specific glutamate dehydrogenase C-terminal" evidence="3">
    <location>
        <begin position="1270"/>
        <end position="1606"/>
    </location>
</feature>
<dbReference type="PANTHER" id="PTHR43403:SF1">
    <property type="entry name" value="NAD-SPECIFIC GLUTAMATE DEHYDROGENASE"/>
    <property type="match status" value="1"/>
</dbReference>
<dbReference type="Pfam" id="PF21074">
    <property type="entry name" value="GDH_C"/>
    <property type="match status" value="1"/>
</dbReference>
<evidence type="ECO:0000259" key="5">
    <source>
        <dbReference type="Pfam" id="PF21076"/>
    </source>
</evidence>